<evidence type="ECO:0000259" key="8">
    <source>
        <dbReference type="Pfam" id="PF26519"/>
    </source>
</evidence>
<keyword evidence="10" id="KW-1185">Reference proteome</keyword>
<name>A0A7W7D1F2_9ACTN</name>
<evidence type="ECO:0000256" key="7">
    <source>
        <dbReference type="ARBA" id="ARBA00093796"/>
    </source>
</evidence>
<organism evidence="9 10">
    <name type="scientific">Paractinoplanes abujensis</name>
    <dbReference type="NCBI Taxonomy" id="882441"/>
    <lineage>
        <taxon>Bacteria</taxon>
        <taxon>Bacillati</taxon>
        <taxon>Actinomycetota</taxon>
        <taxon>Actinomycetes</taxon>
        <taxon>Micromonosporales</taxon>
        <taxon>Micromonosporaceae</taxon>
        <taxon>Paractinoplanes</taxon>
    </lineage>
</organism>
<evidence type="ECO:0000256" key="2">
    <source>
        <dbReference type="ARBA" id="ARBA00022723"/>
    </source>
</evidence>
<dbReference type="Pfam" id="PF26519">
    <property type="entry name" value="BsaP"/>
    <property type="match status" value="1"/>
</dbReference>
<keyword evidence="3" id="KW-0093">Biotin biosynthesis</keyword>
<keyword evidence="4" id="KW-0408">Iron</keyword>
<comment type="caution">
    <text evidence="9">The sequence shown here is derived from an EMBL/GenBank/DDBJ whole genome shotgun (WGS) entry which is preliminary data.</text>
</comment>
<evidence type="ECO:0000256" key="6">
    <source>
        <dbReference type="ARBA" id="ARBA00093780"/>
    </source>
</evidence>
<comment type="similarity">
    <text evidence="6">Belongs to the BsaP family.</text>
</comment>
<dbReference type="AlphaFoldDB" id="A0A7W7D1F2"/>
<reference evidence="9 10" key="1">
    <citation type="submission" date="2020-08" db="EMBL/GenBank/DDBJ databases">
        <title>Sequencing the genomes of 1000 actinobacteria strains.</title>
        <authorList>
            <person name="Klenk H.-P."/>
        </authorList>
    </citation>
    <scope>NUCLEOTIDE SEQUENCE [LARGE SCALE GENOMIC DNA]</scope>
    <source>
        <strain evidence="9 10">DSM 45518</strain>
    </source>
</reference>
<dbReference type="InterPro" id="IPR058605">
    <property type="entry name" value="BsaP_C"/>
</dbReference>
<accession>A0A7W7D1F2</accession>
<evidence type="ECO:0000256" key="3">
    <source>
        <dbReference type="ARBA" id="ARBA00022756"/>
    </source>
</evidence>
<evidence type="ECO:0000313" key="9">
    <source>
        <dbReference type="EMBL" id="MBB4697535.1"/>
    </source>
</evidence>
<dbReference type="RefSeq" id="WP_184955641.1">
    <property type="nucleotide sequence ID" value="NZ_BOMC01000033.1"/>
</dbReference>
<evidence type="ECO:0000256" key="5">
    <source>
        <dbReference type="ARBA" id="ARBA00093761"/>
    </source>
</evidence>
<comment type="function">
    <text evidence="5">Required for the activity of the biotin synthase BioB.</text>
</comment>
<feature type="domain" description="Biotin synthase auxiliary protein C-terminal" evidence="8">
    <location>
        <begin position="37"/>
        <end position="57"/>
    </location>
</feature>
<gene>
    <name evidence="9" type="ORF">BKA14_007683</name>
</gene>
<dbReference type="EMBL" id="JACHMF010000001">
    <property type="protein sequence ID" value="MBB4697535.1"/>
    <property type="molecule type" value="Genomic_DNA"/>
</dbReference>
<proteinExistence type="inferred from homology"/>
<evidence type="ECO:0000256" key="4">
    <source>
        <dbReference type="ARBA" id="ARBA00023004"/>
    </source>
</evidence>
<evidence type="ECO:0000313" key="10">
    <source>
        <dbReference type="Proteomes" id="UP000542742"/>
    </source>
</evidence>
<protein>
    <recommendedName>
        <fullName evidence="7">Biotin synthase auxiliary protein</fullName>
    </recommendedName>
</protein>
<dbReference type="Proteomes" id="UP000542742">
    <property type="component" value="Unassembled WGS sequence"/>
</dbReference>
<evidence type="ECO:0000256" key="1">
    <source>
        <dbReference type="ARBA" id="ARBA00001915"/>
    </source>
</evidence>
<keyword evidence="2" id="KW-0479">Metal-binding</keyword>
<sequence length="58" mass="6231">MFCDRCGEPAAEGDHAACAAARALEPPRFCPECRRRMKVQVVPAGWSAACVEHGTRTG</sequence>
<comment type="cofactor">
    <cofactor evidence="1">
        <name>iron-sulfur cluster</name>
        <dbReference type="ChEBI" id="CHEBI:30408"/>
    </cofactor>
</comment>